<keyword evidence="1" id="KW-0472">Membrane</keyword>
<dbReference type="Gene3D" id="3.30.700.10">
    <property type="entry name" value="Glycoprotein, Type 4 Pilin"/>
    <property type="match status" value="1"/>
</dbReference>
<name>A0AAE4BKW1_9DEIO</name>
<proteinExistence type="predicted"/>
<dbReference type="InterPro" id="IPR045584">
    <property type="entry name" value="Pilin-like"/>
</dbReference>
<gene>
    <name evidence="2" type="ORF">J2Y00_001801</name>
</gene>
<organism evidence="2 3">
    <name type="scientific">Deinococcus soli</name>
    <name type="common">ex Cha et al. 2016</name>
    <dbReference type="NCBI Taxonomy" id="1309411"/>
    <lineage>
        <taxon>Bacteria</taxon>
        <taxon>Thermotogati</taxon>
        <taxon>Deinococcota</taxon>
        <taxon>Deinococci</taxon>
        <taxon>Deinococcales</taxon>
        <taxon>Deinococcaceae</taxon>
        <taxon>Deinococcus</taxon>
    </lineage>
</organism>
<dbReference type="EMBL" id="JAVDQK010000004">
    <property type="protein sequence ID" value="MDR6218238.1"/>
    <property type="molecule type" value="Genomic_DNA"/>
</dbReference>
<dbReference type="Proteomes" id="UP001185331">
    <property type="component" value="Unassembled WGS sequence"/>
</dbReference>
<accession>A0AAE4BKW1</accession>
<feature type="transmembrane region" description="Helical" evidence="1">
    <location>
        <begin position="12"/>
        <end position="33"/>
    </location>
</feature>
<evidence type="ECO:0000313" key="3">
    <source>
        <dbReference type="Proteomes" id="UP001185331"/>
    </source>
</evidence>
<evidence type="ECO:0000256" key="1">
    <source>
        <dbReference type="SAM" id="Phobius"/>
    </source>
</evidence>
<reference evidence="2" key="1">
    <citation type="submission" date="2023-07" db="EMBL/GenBank/DDBJ databases">
        <title>Sorghum-associated microbial communities from plants grown in Nebraska, USA.</title>
        <authorList>
            <person name="Schachtman D."/>
        </authorList>
    </citation>
    <scope>NUCLEOTIDE SEQUENCE</scope>
    <source>
        <strain evidence="2">BE330</strain>
    </source>
</reference>
<evidence type="ECO:0000313" key="2">
    <source>
        <dbReference type="EMBL" id="MDR6218238.1"/>
    </source>
</evidence>
<protein>
    <submittedName>
        <fullName evidence="2">Type II secretory pathway pseudopilin PulG</fullName>
    </submittedName>
</protein>
<keyword evidence="1" id="KW-0812">Transmembrane</keyword>
<sequence>MNTSPPSPVKALTIIELLVGIAILIVLVGLAIAGGNTARARAYNTQALVCGEQIRKAQTLYYSEKQAFADAFGKLDPKMVARCALVSVVEVTASAQGYTYTVAHARGNAKYTVQDDRGGAAVLAGNAENGAGAADTSSGGQVVGPVEKVTGSGSLTLEVTSDAGVYAANVTAPAGMPYRLIHPNGFVDQGVIQTTSGNWSALFANMPAGEYTLELPYKHVVGVWQSVFDRLFPITGTCSAYQPGVVDAAANTVRCKTTLGAGQNGTVRLMSGTFTTPPLPSLTVMPDAASIGSLPGLYDSSVKYRSAWRLNSADDMSVGWLGETGQYWNYAGVLERMLSRAPGDLYNVINVDRTGYSGPSYTTSGNRMLEAGRVRMLTSSVTQLPGEHFPGNLDYVVKVPMVETTTALVVNLNFPEVPANVTSDPHYTIRRQANVSYSDANNAIFGYEVISLSSWAAPHRTVTGAVFSATYTPTRDFTGVVIPEIVNTTGGLVRYVPVGLSDGSYQSFTAPRGAPADTVVNITYKKQTRAGVGAPWVDAP</sequence>
<keyword evidence="1" id="KW-1133">Transmembrane helix</keyword>
<dbReference type="AlphaFoldDB" id="A0AAE4BKW1"/>
<comment type="caution">
    <text evidence="2">The sequence shown here is derived from an EMBL/GenBank/DDBJ whole genome shotgun (WGS) entry which is preliminary data.</text>
</comment>
<dbReference type="RefSeq" id="WP_309854519.1">
    <property type="nucleotide sequence ID" value="NZ_JAVDQJ010000005.1"/>
</dbReference>
<dbReference type="SUPFAM" id="SSF54523">
    <property type="entry name" value="Pili subunits"/>
    <property type="match status" value="1"/>
</dbReference>